<name>A0AA40FS32_9HYME</name>
<comment type="caution">
    <text evidence="1">The sequence shown here is derived from an EMBL/GenBank/DDBJ whole genome shotgun (WGS) entry which is preliminary data.</text>
</comment>
<organism evidence="1 2">
    <name type="scientific">Melipona bicolor</name>
    <dbReference type="NCBI Taxonomy" id="60889"/>
    <lineage>
        <taxon>Eukaryota</taxon>
        <taxon>Metazoa</taxon>
        <taxon>Ecdysozoa</taxon>
        <taxon>Arthropoda</taxon>
        <taxon>Hexapoda</taxon>
        <taxon>Insecta</taxon>
        <taxon>Pterygota</taxon>
        <taxon>Neoptera</taxon>
        <taxon>Endopterygota</taxon>
        <taxon>Hymenoptera</taxon>
        <taxon>Apocrita</taxon>
        <taxon>Aculeata</taxon>
        <taxon>Apoidea</taxon>
        <taxon>Anthophila</taxon>
        <taxon>Apidae</taxon>
        <taxon>Melipona</taxon>
    </lineage>
</organism>
<sequence length="51" mass="5555">MGLVYPYANPLCTSASCGVTVEREQNADWPAGRPVFKIALPAFIMAQPVHH</sequence>
<gene>
    <name evidence="1" type="ORF">K0M31_006995</name>
</gene>
<accession>A0AA40FS32</accession>
<dbReference type="AlphaFoldDB" id="A0AA40FS32"/>
<reference evidence="1" key="1">
    <citation type="submission" date="2021-10" db="EMBL/GenBank/DDBJ databases">
        <title>Melipona bicolor Genome sequencing and assembly.</title>
        <authorList>
            <person name="Araujo N.S."/>
            <person name="Arias M.C."/>
        </authorList>
    </citation>
    <scope>NUCLEOTIDE SEQUENCE</scope>
    <source>
        <strain evidence="1">USP_2M_L1-L4_2017</strain>
        <tissue evidence="1">Whole body</tissue>
    </source>
</reference>
<dbReference type="Proteomes" id="UP001177670">
    <property type="component" value="Unassembled WGS sequence"/>
</dbReference>
<protein>
    <submittedName>
        <fullName evidence="1">Uncharacterized protein</fullName>
    </submittedName>
</protein>
<evidence type="ECO:0000313" key="2">
    <source>
        <dbReference type="Proteomes" id="UP001177670"/>
    </source>
</evidence>
<evidence type="ECO:0000313" key="1">
    <source>
        <dbReference type="EMBL" id="KAK1123967.1"/>
    </source>
</evidence>
<proteinExistence type="predicted"/>
<keyword evidence="2" id="KW-1185">Reference proteome</keyword>
<dbReference type="EMBL" id="JAHYIQ010000019">
    <property type="protein sequence ID" value="KAK1123967.1"/>
    <property type="molecule type" value="Genomic_DNA"/>
</dbReference>